<evidence type="ECO:0000313" key="1">
    <source>
        <dbReference type="EMBL" id="JAE38604.1"/>
    </source>
</evidence>
<sequence length="73" mass="8373">MFSSCAMWAMSQISTLIIICNRHHDVFLIGIQHLATLSYNIAQFNTEEHYIGMCHVILEKAVYLAINHCYDSP</sequence>
<reference evidence="1" key="2">
    <citation type="journal article" date="2015" name="Data Brief">
        <title>Shoot transcriptome of the giant reed, Arundo donax.</title>
        <authorList>
            <person name="Barrero R.A."/>
            <person name="Guerrero F.D."/>
            <person name="Moolhuijzen P."/>
            <person name="Goolsby J.A."/>
            <person name="Tidwell J."/>
            <person name="Bellgard S.E."/>
            <person name="Bellgard M.I."/>
        </authorList>
    </citation>
    <scope>NUCLEOTIDE SEQUENCE</scope>
    <source>
        <tissue evidence="1">Shoot tissue taken approximately 20 cm above the soil surface</tissue>
    </source>
</reference>
<name>A0A0A9HS38_ARUDO</name>
<reference evidence="1" key="1">
    <citation type="submission" date="2014-09" db="EMBL/GenBank/DDBJ databases">
        <authorList>
            <person name="Magalhaes I.L.F."/>
            <person name="Oliveira U."/>
            <person name="Santos F.R."/>
            <person name="Vidigal T.H.D.A."/>
            <person name="Brescovit A.D."/>
            <person name="Santos A.J."/>
        </authorList>
    </citation>
    <scope>NUCLEOTIDE SEQUENCE</scope>
    <source>
        <tissue evidence="1">Shoot tissue taken approximately 20 cm above the soil surface</tissue>
    </source>
</reference>
<accession>A0A0A9HS38</accession>
<proteinExistence type="predicted"/>
<organism evidence="1">
    <name type="scientific">Arundo donax</name>
    <name type="common">Giant reed</name>
    <name type="synonym">Donax arundinaceus</name>
    <dbReference type="NCBI Taxonomy" id="35708"/>
    <lineage>
        <taxon>Eukaryota</taxon>
        <taxon>Viridiplantae</taxon>
        <taxon>Streptophyta</taxon>
        <taxon>Embryophyta</taxon>
        <taxon>Tracheophyta</taxon>
        <taxon>Spermatophyta</taxon>
        <taxon>Magnoliopsida</taxon>
        <taxon>Liliopsida</taxon>
        <taxon>Poales</taxon>
        <taxon>Poaceae</taxon>
        <taxon>PACMAD clade</taxon>
        <taxon>Arundinoideae</taxon>
        <taxon>Arundineae</taxon>
        <taxon>Arundo</taxon>
    </lineage>
</organism>
<dbReference type="EMBL" id="GBRH01159292">
    <property type="protein sequence ID" value="JAE38604.1"/>
    <property type="molecule type" value="Transcribed_RNA"/>
</dbReference>
<protein>
    <submittedName>
        <fullName evidence="1">Uncharacterized protein</fullName>
    </submittedName>
</protein>
<dbReference type="AlphaFoldDB" id="A0A0A9HS38"/>